<dbReference type="GO" id="GO:0006412">
    <property type="term" value="P:translation"/>
    <property type="evidence" value="ECO:0007669"/>
    <property type="project" value="TreeGrafter"/>
</dbReference>
<dbReference type="CDD" id="cd05687">
    <property type="entry name" value="S1_RPS1_repeat_ec1_hs1"/>
    <property type="match status" value="1"/>
</dbReference>
<keyword evidence="3" id="KW-0687">Ribonucleoprotein</keyword>
<dbReference type="InterPro" id="IPR050437">
    <property type="entry name" value="Ribos_protein_bS1-like"/>
</dbReference>
<name>A0A1F5MGU1_9BACT</name>
<dbReference type="EMBL" id="MFDT01000051">
    <property type="protein sequence ID" value="OGE64588.1"/>
    <property type="molecule type" value="Genomic_DNA"/>
</dbReference>
<dbReference type="Pfam" id="PF00575">
    <property type="entry name" value="S1"/>
    <property type="match status" value="4"/>
</dbReference>
<evidence type="ECO:0000259" key="4">
    <source>
        <dbReference type="PROSITE" id="PS50126"/>
    </source>
</evidence>
<dbReference type="SMART" id="SM00316">
    <property type="entry name" value="S1"/>
    <property type="match status" value="4"/>
</dbReference>
<dbReference type="PROSITE" id="PS50126">
    <property type="entry name" value="S1"/>
    <property type="match status" value="4"/>
</dbReference>
<dbReference type="SUPFAM" id="SSF50249">
    <property type="entry name" value="Nucleic acid-binding proteins"/>
    <property type="match status" value="4"/>
</dbReference>
<keyword evidence="2" id="KW-0689">Ribosomal protein</keyword>
<comment type="caution">
    <text evidence="5">The sequence shown here is derived from an EMBL/GenBank/DDBJ whole genome shotgun (WGS) entry which is preliminary data.</text>
</comment>
<dbReference type="CDD" id="cd00164">
    <property type="entry name" value="S1_like"/>
    <property type="match status" value="1"/>
</dbReference>
<evidence type="ECO:0000256" key="1">
    <source>
        <dbReference type="ARBA" id="ARBA00006767"/>
    </source>
</evidence>
<dbReference type="InterPro" id="IPR012340">
    <property type="entry name" value="NA-bd_OB-fold"/>
</dbReference>
<reference evidence="5 6" key="1">
    <citation type="journal article" date="2016" name="Nat. Commun.">
        <title>Thousands of microbial genomes shed light on interconnected biogeochemical processes in an aquifer system.</title>
        <authorList>
            <person name="Anantharaman K."/>
            <person name="Brown C.T."/>
            <person name="Hug L.A."/>
            <person name="Sharon I."/>
            <person name="Castelle C.J."/>
            <person name="Probst A.J."/>
            <person name="Thomas B.C."/>
            <person name="Singh A."/>
            <person name="Wilkins M.J."/>
            <person name="Karaoz U."/>
            <person name="Brodie E.L."/>
            <person name="Williams K.H."/>
            <person name="Hubbard S.S."/>
            <person name="Banfield J.F."/>
        </authorList>
    </citation>
    <scope>NUCLEOTIDE SEQUENCE [LARGE SCALE GENOMIC DNA]</scope>
</reference>
<evidence type="ECO:0000256" key="2">
    <source>
        <dbReference type="ARBA" id="ARBA00022980"/>
    </source>
</evidence>
<dbReference type="AlphaFoldDB" id="A0A1F5MGU1"/>
<feature type="domain" description="S1 motif" evidence="4">
    <location>
        <begin position="307"/>
        <end position="369"/>
    </location>
</feature>
<dbReference type="CDD" id="cd04465">
    <property type="entry name" value="S1_RPS1_repeat_ec2_hs2"/>
    <property type="match status" value="1"/>
</dbReference>
<feature type="domain" description="S1 motif" evidence="4">
    <location>
        <begin position="18"/>
        <end position="83"/>
    </location>
</feature>
<dbReference type="Gene3D" id="2.40.50.140">
    <property type="entry name" value="Nucleic acid-binding proteins"/>
    <property type="match status" value="4"/>
</dbReference>
<comment type="similarity">
    <text evidence="1">Belongs to the bacterial ribosomal protein bS1 family.</text>
</comment>
<evidence type="ECO:0000256" key="3">
    <source>
        <dbReference type="ARBA" id="ARBA00023274"/>
    </source>
</evidence>
<organism evidence="5 6">
    <name type="scientific">Candidatus Daviesbacteria bacterium RIFCSPLOWO2_02_FULL_36_7</name>
    <dbReference type="NCBI Taxonomy" id="1797792"/>
    <lineage>
        <taxon>Bacteria</taxon>
        <taxon>Candidatus Daviesiibacteriota</taxon>
    </lineage>
</organism>
<dbReference type="Proteomes" id="UP000178859">
    <property type="component" value="Unassembled WGS sequence"/>
</dbReference>
<proteinExistence type="inferred from homology"/>
<feature type="domain" description="S1 motif" evidence="4">
    <location>
        <begin position="125"/>
        <end position="205"/>
    </location>
</feature>
<sequence>MEELLASQTQKLTTLHRGQEVEGEVVSVSDKEIIVDLGTKSEGMITTREIPQEIKSNLKVGSKLKAFVVMSENEHGQTVLSYQRQTAMGPLERSLSGRSGRGDKRYSRGGRFADWGKFITAQNQKSKLQGKVTEVNKGGLIVEVSGVRGFLPNSQVGFELLSKSGQGPLRQSDSEARMDNLIGQDLTVTVIEVDADNNKLIFSQRGQISEEIKEKLKSFKPQQKVTGKIIAILPFGLVVNIDGAEGLVFISDVSWDKVEDLAKLYGTGQEIEVLVTGLDEDLGRLNLSVKQLSADPFVKLTEDFPADEVVKGEILEVSATGVTVALDGVQGFLPASKMGSETKYEVGKAMSFLVDNVDSGRRRINLAPFVTSTAGLIYK</sequence>
<dbReference type="PANTHER" id="PTHR10724">
    <property type="entry name" value="30S RIBOSOMAL PROTEIN S1"/>
    <property type="match status" value="1"/>
</dbReference>
<feature type="domain" description="S1 motif" evidence="4">
    <location>
        <begin position="222"/>
        <end position="290"/>
    </location>
</feature>
<evidence type="ECO:0000313" key="5">
    <source>
        <dbReference type="EMBL" id="OGE64588.1"/>
    </source>
</evidence>
<dbReference type="GO" id="GO:0003735">
    <property type="term" value="F:structural constituent of ribosome"/>
    <property type="evidence" value="ECO:0007669"/>
    <property type="project" value="TreeGrafter"/>
</dbReference>
<dbReference type="PANTHER" id="PTHR10724:SF7">
    <property type="entry name" value="SMALL RIBOSOMAL SUBUNIT PROTEIN BS1C"/>
    <property type="match status" value="1"/>
</dbReference>
<dbReference type="InterPro" id="IPR003029">
    <property type="entry name" value="S1_domain"/>
</dbReference>
<dbReference type="GO" id="GO:0003729">
    <property type="term" value="F:mRNA binding"/>
    <property type="evidence" value="ECO:0007669"/>
    <property type="project" value="TreeGrafter"/>
</dbReference>
<protein>
    <recommendedName>
        <fullName evidence="4">S1 motif domain-containing protein</fullName>
    </recommendedName>
</protein>
<accession>A0A1F5MGU1</accession>
<gene>
    <name evidence="5" type="ORF">A3I48_01445</name>
</gene>
<evidence type="ECO:0000313" key="6">
    <source>
        <dbReference type="Proteomes" id="UP000178859"/>
    </source>
</evidence>